<dbReference type="GO" id="GO:0004519">
    <property type="term" value="F:endonuclease activity"/>
    <property type="evidence" value="ECO:0007669"/>
    <property type="project" value="UniProtKB-KW"/>
</dbReference>
<keyword evidence="7" id="KW-1185">Reference proteome</keyword>
<gene>
    <name evidence="6" type="ORF">ICL16_28620</name>
</gene>
<keyword evidence="2" id="KW-0680">Restriction system</keyword>
<dbReference type="InterPro" id="IPR044946">
    <property type="entry name" value="Restrct_endonuc_typeI_TRD_sf"/>
</dbReference>
<feature type="domain" description="Type I restriction modification DNA specificity" evidence="5">
    <location>
        <begin position="14"/>
        <end position="189"/>
    </location>
</feature>
<evidence type="ECO:0000259" key="5">
    <source>
        <dbReference type="Pfam" id="PF01420"/>
    </source>
</evidence>
<dbReference type="PANTHER" id="PTHR43140:SF1">
    <property type="entry name" value="TYPE I RESTRICTION ENZYME ECOKI SPECIFICITY SUBUNIT"/>
    <property type="match status" value="1"/>
</dbReference>
<organism evidence="6 7">
    <name type="scientific">Iningainema tapete BLCC-T55</name>
    <dbReference type="NCBI Taxonomy" id="2748662"/>
    <lineage>
        <taxon>Bacteria</taxon>
        <taxon>Bacillati</taxon>
        <taxon>Cyanobacteriota</taxon>
        <taxon>Cyanophyceae</taxon>
        <taxon>Nostocales</taxon>
        <taxon>Scytonemataceae</taxon>
        <taxon>Iningainema tapete</taxon>
    </lineage>
</organism>
<dbReference type="Pfam" id="PF01420">
    <property type="entry name" value="Methylase_S"/>
    <property type="match status" value="1"/>
</dbReference>
<evidence type="ECO:0000313" key="6">
    <source>
        <dbReference type="EMBL" id="MBD2775914.1"/>
    </source>
</evidence>
<keyword evidence="6" id="KW-0378">Hydrolase</keyword>
<dbReference type="GO" id="GO:0003677">
    <property type="term" value="F:DNA binding"/>
    <property type="evidence" value="ECO:0007669"/>
    <property type="project" value="UniProtKB-KW"/>
</dbReference>
<reference evidence="6" key="1">
    <citation type="submission" date="2020-09" db="EMBL/GenBank/DDBJ databases">
        <title>Iningainema tapete sp. nov. (Scytonemataceae, Cyanobacteria) from greenhouses in central Florida (USA) produces two types of nodularin with biosynthetic potential for microcystin-LR and anabaenopeptins.</title>
        <authorList>
            <person name="Berthold D.E."/>
            <person name="Lefler F.W."/>
            <person name="Huang I.-S."/>
            <person name="Abdulla H."/>
            <person name="Zimba P.V."/>
            <person name="Laughinghouse H.D. IV."/>
        </authorList>
    </citation>
    <scope>NUCLEOTIDE SEQUENCE</scope>
    <source>
        <strain evidence="6">BLCCT55</strain>
    </source>
</reference>
<dbReference type="Proteomes" id="UP000629098">
    <property type="component" value="Unassembled WGS sequence"/>
</dbReference>
<dbReference type="RefSeq" id="WP_190834951.1">
    <property type="nucleotide sequence ID" value="NZ_CAWPPI010000086.1"/>
</dbReference>
<evidence type="ECO:0000256" key="4">
    <source>
        <dbReference type="ARBA" id="ARBA00038652"/>
    </source>
</evidence>
<evidence type="ECO:0000256" key="1">
    <source>
        <dbReference type="ARBA" id="ARBA00010923"/>
    </source>
</evidence>
<keyword evidence="3" id="KW-0238">DNA-binding</keyword>
<comment type="caution">
    <text evidence="6">The sequence shown here is derived from an EMBL/GenBank/DDBJ whole genome shotgun (WGS) entry which is preliminary data.</text>
</comment>
<dbReference type="PANTHER" id="PTHR43140">
    <property type="entry name" value="TYPE-1 RESTRICTION ENZYME ECOKI SPECIFICITY PROTEIN"/>
    <property type="match status" value="1"/>
</dbReference>
<dbReference type="GO" id="GO:0009307">
    <property type="term" value="P:DNA restriction-modification system"/>
    <property type="evidence" value="ECO:0007669"/>
    <property type="project" value="UniProtKB-KW"/>
</dbReference>
<evidence type="ECO:0000256" key="3">
    <source>
        <dbReference type="ARBA" id="ARBA00023125"/>
    </source>
</evidence>
<dbReference type="Gene3D" id="3.90.220.20">
    <property type="entry name" value="DNA methylase specificity domains"/>
    <property type="match status" value="1"/>
</dbReference>
<dbReference type="EMBL" id="JACXAE010000086">
    <property type="protein sequence ID" value="MBD2775914.1"/>
    <property type="molecule type" value="Genomic_DNA"/>
</dbReference>
<comment type="similarity">
    <text evidence="1">Belongs to the type-I restriction system S methylase family.</text>
</comment>
<evidence type="ECO:0000256" key="2">
    <source>
        <dbReference type="ARBA" id="ARBA00022747"/>
    </source>
</evidence>
<protein>
    <submittedName>
        <fullName evidence="6">Restriction endonuclease subunit S</fullName>
    </submittedName>
</protein>
<accession>A0A8J6XHE8</accession>
<keyword evidence="6" id="KW-0540">Nuclease</keyword>
<dbReference type="InterPro" id="IPR051212">
    <property type="entry name" value="Type-I_RE_S_subunit"/>
</dbReference>
<evidence type="ECO:0000313" key="7">
    <source>
        <dbReference type="Proteomes" id="UP000629098"/>
    </source>
</evidence>
<name>A0A8J6XHE8_9CYAN</name>
<comment type="subunit">
    <text evidence="4">The methyltransferase is composed of M and S polypeptides.</text>
</comment>
<proteinExistence type="inferred from homology"/>
<dbReference type="AlphaFoldDB" id="A0A8J6XHE8"/>
<sequence>MNLQKISISYTELPQNWSWVRLNQLCVQDRKIIQPGSHASISLPYLSMEHIESQTGRILRTSSTLVEDEGKSTTFAFNNSHILYGKLRPYLNKVALPDFCGRCTTELIPLLPNPNVSRRYLAWLLRRPETVEFAMKETTGSRMPRANIDKLLLLQVPVPNLIEQQEKLADAMDEQMNSIEHAKKACLEQLTLIDKLLVRLRTDFPLMIE</sequence>
<dbReference type="SUPFAM" id="SSF116734">
    <property type="entry name" value="DNA methylase specificity domain"/>
    <property type="match status" value="1"/>
</dbReference>
<dbReference type="InterPro" id="IPR000055">
    <property type="entry name" value="Restrct_endonuc_typeI_TRD"/>
</dbReference>
<keyword evidence="6" id="KW-0255">Endonuclease</keyword>